<keyword evidence="2" id="KW-0238">DNA-binding</keyword>
<reference evidence="6" key="1">
    <citation type="submission" date="2014-05" db="EMBL/GenBank/DDBJ databases">
        <authorList>
            <person name="Urmite Genomes"/>
        </authorList>
    </citation>
    <scope>NUCLEOTIDE SEQUENCE</scope>
    <source>
        <strain evidence="6">DSM 44074</strain>
    </source>
</reference>
<dbReference type="InterPro" id="IPR036390">
    <property type="entry name" value="WH_DNA-bd_sf"/>
</dbReference>
<dbReference type="Proteomes" id="UP000028864">
    <property type="component" value="Unassembled WGS sequence"/>
</dbReference>
<dbReference type="SUPFAM" id="SSF46785">
    <property type="entry name" value="Winged helix' DNA-binding domain"/>
    <property type="match status" value="1"/>
</dbReference>
<protein>
    <submittedName>
        <fullName evidence="6">IclR family transcriptional regulator</fullName>
    </submittedName>
</protein>
<dbReference type="Pfam" id="PF09339">
    <property type="entry name" value="HTH_IclR"/>
    <property type="match status" value="1"/>
</dbReference>
<dbReference type="AlphaFoldDB" id="A0AAV2WRM0"/>
<dbReference type="SMART" id="SM00346">
    <property type="entry name" value="HTH_ICLR"/>
    <property type="match status" value="1"/>
</dbReference>
<dbReference type="InterPro" id="IPR036388">
    <property type="entry name" value="WH-like_DNA-bd_sf"/>
</dbReference>
<dbReference type="EMBL" id="LK021341">
    <property type="protein sequence ID" value="CDQ46660.1"/>
    <property type="molecule type" value="Genomic_DNA"/>
</dbReference>
<keyword evidence="3" id="KW-0804">Transcription</keyword>
<dbReference type="InterPro" id="IPR029016">
    <property type="entry name" value="GAF-like_dom_sf"/>
</dbReference>
<dbReference type="GO" id="GO:0003677">
    <property type="term" value="F:DNA binding"/>
    <property type="evidence" value="ECO:0007669"/>
    <property type="project" value="UniProtKB-KW"/>
</dbReference>
<evidence type="ECO:0000256" key="2">
    <source>
        <dbReference type="ARBA" id="ARBA00023125"/>
    </source>
</evidence>
<dbReference type="PROSITE" id="PS51078">
    <property type="entry name" value="ICLR_ED"/>
    <property type="match status" value="1"/>
</dbReference>
<dbReference type="RefSeq" id="WP_030133787.1">
    <property type="nucleotide sequence ID" value="NZ_LK021341.1"/>
</dbReference>
<name>A0AAV2WRM0_MYCNE</name>
<accession>A0AAV2WRM0</accession>
<keyword evidence="1" id="KW-0805">Transcription regulation</keyword>
<dbReference type="PANTHER" id="PTHR30136">
    <property type="entry name" value="HELIX-TURN-HELIX TRANSCRIPTIONAL REGULATOR, ICLR FAMILY"/>
    <property type="match status" value="1"/>
</dbReference>
<dbReference type="Gene3D" id="3.30.450.40">
    <property type="match status" value="1"/>
</dbReference>
<dbReference type="Gene3D" id="1.10.10.10">
    <property type="entry name" value="Winged helix-like DNA-binding domain superfamily/Winged helix DNA-binding domain"/>
    <property type="match status" value="1"/>
</dbReference>
<dbReference type="PANTHER" id="PTHR30136:SF24">
    <property type="entry name" value="HTH-TYPE TRANSCRIPTIONAL REPRESSOR ALLR"/>
    <property type="match status" value="1"/>
</dbReference>
<sequence>MATESVVSAFRVLEAVAEAQPVGLSELARRVELPKSTVQRTLLTLQEVGWLRPTDTTPTRWQLTYRVVAVVGRAGGGESLRDIALPVMNELQLATTETVHLAAPDGDSLVLVERLDTPHRLRAFLALGERIALHASATGLAYLSACDPDYLDRYLSGALPAQTPDTLTDPDRIRAVVNEIRERGYSVNEGGLSVGISSLGAPIVGPAGPVAALSVSGPSSRICAERFDDLGAKVRDAAARISRALRGER</sequence>
<evidence type="ECO:0000259" key="5">
    <source>
        <dbReference type="PROSITE" id="PS51078"/>
    </source>
</evidence>
<evidence type="ECO:0000313" key="6">
    <source>
        <dbReference type="EMBL" id="CDQ46660.1"/>
    </source>
</evidence>
<dbReference type="SUPFAM" id="SSF55781">
    <property type="entry name" value="GAF domain-like"/>
    <property type="match status" value="1"/>
</dbReference>
<dbReference type="GO" id="GO:0045892">
    <property type="term" value="P:negative regulation of DNA-templated transcription"/>
    <property type="evidence" value="ECO:0007669"/>
    <property type="project" value="TreeGrafter"/>
</dbReference>
<dbReference type="GO" id="GO:0003700">
    <property type="term" value="F:DNA-binding transcription factor activity"/>
    <property type="evidence" value="ECO:0007669"/>
    <property type="project" value="TreeGrafter"/>
</dbReference>
<dbReference type="InterPro" id="IPR005471">
    <property type="entry name" value="Tscrpt_reg_IclR_N"/>
</dbReference>
<dbReference type="InterPro" id="IPR014757">
    <property type="entry name" value="Tscrpt_reg_IclR_C"/>
</dbReference>
<proteinExistence type="predicted"/>
<dbReference type="PROSITE" id="PS51077">
    <property type="entry name" value="HTH_ICLR"/>
    <property type="match status" value="1"/>
</dbReference>
<evidence type="ECO:0000259" key="4">
    <source>
        <dbReference type="PROSITE" id="PS51077"/>
    </source>
</evidence>
<feature type="domain" description="HTH iclR-type" evidence="4">
    <location>
        <begin position="3"/>
        <end position="65"/>
    </location>
</feature>
<evidence type="ECO:0000256" key="3">
    <source>
        <dbReference type="ARBA" id="ARBA00023163"/>
    </source>
</evidence>
<organism evidence="6 7">
    <name type="scientific">Mycolicibacterium neoaurum</name>
    <name type="common">Mycobacterium neoaurum</name>
    <dbReference type="NCBI Taxonomy" id="1795"/>
    <lineage>
        <taxon>Bacteria</taxon>
        <taxon>Bacillati</taxon>
        <taxon>Actinomycetota</taxon>
        <taxon>Actinomycetes</taxon>
        <taxon>Mycobacteriales</taxon>
        <taxon>Mycobacteriaceae</taxon>
        <taxon>Mycolicibacterium</taxon>
    </lineage>
</organism>
<evidence type="ECO:0000313" key="7">
    <source>
        <dbReference type="Proteomes" id="UP000028864"/>
    </source>
</evidence>
<dbReference type="InterPro" id="IPR050707">
    <property type="entry name" value="HTH_MetabolicPath_Reg"/>
</dbReference>
<dbReference type="Pfam" id="PF01614">
    <property type="entry name" value="IclR_C"/>
    <property type="match status" value="1"/>
</dbReference>
<evidence type="ECO:0000256" key="1">
    <source>
        <dbReference type="ARBA" id="ARBA00023015"/>
    </source>
</evidence>
<reference evidence="6" key="2">
    <citation type="submission" date="2015-09" db="EMBL/GenBank/DDBJ databases">
        <title>Draft genome sequence of Mycobacterium neoaurum DSM 44074.</title>
        <authorList>
            <person name="Croce O."/>
            <person name="Robert C."/>
            <person name="Raoult D."/>
            <person name="Drancourt M."/>
        </authorList>
    </citation>
    <scope>NUCLEOTIDE SEQUENCE</scope>
    <source>
        <strain evidence="6">DSM 44074</strain>
    </source>
</reference>
<gene>
    <name evidence="6" type="ORF">BN1047_04569</name>
</gene>
<feature type="domain" description="IclR-ED" evidence="5">
    <location>
        <begin position="66"/>
        <end position="247"/>
    </location>
</feature>